<accession>A0A4R6U2A4</accession>
<evidence type="ECO:0000313" key="2">
    <source>
        <dbReference type="Proteomes" id="UP000295632"/>
    </source>
</evidence>
<gene>
    <name evidence="1" type="ORF">EV213_106189</name>
</gene>
<sequence>MDKALDITAEVYAKIVDGSIVLYHEEDEIGAISASSSKVAYQLKPGYSVSSDQTHIFHSLRETPDAALQDTEDCDLGWCR</sequence>
<name>A0A4R6U2A4_9BACI</name>
<comment type="caution">
    <text evidence="1">The sequence shown here is derived from an EMBL/GenBank/DDBJ whole genome shotgun (WGS) entry which is preliminary data.</text>
</comment>
<dbReference type="InterPro" id="IPR020140">
    <property type="entry name" value="Uncharacterised_YusG"/>
</dbReference>
<evidence type="ECO:0000313" key="1">
    <source>
        <dbReference type="EMBL" id="TDQ40470.1"/>
    </source>
</evidence>
<keyword evidence="2" id="KW-1185">Reference proteome</keyword>
<dbReference type="RefSeq" id="WP_166639232.1">
    <property type="nucleotide sequence ID" value="NZ_SNYJ01000006.1"/>
</dbReference>
<reference evidence="1 2" key="1">
    <citation type="submission" date="2019-03" db="EMBL/GenBank/DDBJ databases">
        <title>Genomic Encyclopedia of Type Strains, Phase IV (KMG-IV): sequencing the most valuable type-strain genomes for metagenomic binning, comparative biology and taxonomic classification.</title>
        <authorList>
            <person name="Goeker M."/>
        </authorList>
    </citation>
    <scope>NUCLEOTIDE SEQUENCE [LARGE SCALE GENOMIC DNA]</scope>
    <source>
        <strain evidence="1 2">DSM 28697</strain>
    </source>
</reference>
<dbReference type="EMBL" id="SNYJ01000006">
    <property type="protein sequence ID" value="TDQ40470.1"/>
    <property type="molecule type" value="Genomic_DNA"/>
</dbReference>
<dbReference type="Proteomes" id="UP000295632">
    <property type="component" value="Unassembled WGS sequence"/>
</dbReference>
<dbReference type="Pfam" id="PF10830">
    <property type="entry name" value="DUF2553"/>
    <property type="match status" value="1"/>
</dbReference>
<protein>
    <submittedName>
        <fullName evidence="1">Uncharacterized protein DUF2553</fullName>
    </submittedName>
</protein>
<proteinExistence type="predicted"/>
<dbReference type="AlphaFoldDB" id="A0A4R6U2A4"/>
<organism evidence="1 2">
    <name type="scientific">Aureibacillus halotolerans</name>
    <dbReference type="NCBI Taxonomy" id="1508390"/>
    <lineage>
        <taxon>Bacteria</taxon>
        <taxon>Bacillati</taxon>
        <taxon>Bacillota</taxon>
        <taxon>Bacilli</taxon>
        <taxon>Bacillales</taxon>
        <taxon>Bacillaceae</taxon>
        <taxon>Aureibacillus</taxon>
    </lineage>
</organism>